<dbReference type="InterPro" id="IPR002470">
    <property type="entry name" value="Peptidase_S9A"/>
</dbReference>
<dbReference type="Pfam" id="PF00326">
    <property type="entry name" value="Peptidase_S9"/>
    <property type="match status" value="1"/>
</dbReference>
<dbReference type="PANTHER" id="PTHR42881:SF2">
    <property type="entry name" value="PROLYL ENDOPEPTIDASE"/>
    <property type="match status" value="1"/>
</dbReference>
<evidence type="ECO:0000256" key="5">
    <source>
        <dbReference type="ARBA" id="ARBA00022801"/>
    </source>
</evidence>
<evidence type="ECO:0000259" key="7">
    <source>
        <dbReference type="Pfam" id="PF00326"/>
    </source>
</evidence>
<evidence type="ECO:0000256" key="6">
    <source>
        <dbReference type="ARBA" id="ARBA00022825"/>
    </source>
</evidence>
<dbReference type="InterPro" id="IPR023302">
    <property type="entry name" value="Pept_S9A_N"/>
</dbReference>
<keyword evidence="4" id="KW-0645">Protease</keyword>
<dbReference type="AlphaFoldDB" id="A0A5C6EI72"/>
<dbReference type="InterPro" id="IPR001375">
    <property type="entry name" value="Peptidase_S9_cat"/>
</dbReference>
<dbReference type="Proteomes" id="UP000317977">
    <property type="component" value="Unassembled WGS sequence"/>
</dbReference>
<keyword evidence="6" id="KW-0720">Serine protease</keyword>
<organism evidence="9 10">
    <name type="scientific">Rubripirellula reticaptiva</name>
    <dbReference type="NCBI Taxonomy" id="2528013"/>
    <lineage>
        <taxon>Bacteria</taxon>
        <taxon>Pseudomonadati</taxon>
        <taxon>Planctomycetota</taxon>
        <taxon>Planctomycetia</taxon>
        <taxon>Pirellulales</taxon>
        <taxon>Pirellulaceae</taxon>
        <taxon>Rubripirellula</taxon>
    </lineage>
</organism>
<dbReference type="GO" id="GO:0070012">
    <property type="term" value="F:oligopeptidase activity"/>
    <property type="evidence" value="ECO:0007669"/>
    <property type="project" value="TreeGrafter"/>
</dbReference>
<dbReference type="GO" id="GO:0006508">
    <property type="term" value="P:proteolysis"/>
    <property type="evidence" value="ECO:0007669"/>
    <property type="project" value="UniProtKB-KW"/>
</dbReference>
<comment type="caution">
    <text evidence="9">The sequence shown here is derived from an EMBL/GenBank/DDBJ whole genome shotgun (WGS) entry which is preliminary data.</text>
</comment>
<evidence type="ECO:0000313" key="10">
    <source>
        <dbReference type="Proteomes" id="UP000317977"/>
    </source>
</evidence>
<dbReference type="InterPro" id="IPR051167">
    <property type="entry name" value="Prolyl_oligopep/macrocyclase"/>
</dbReference>
<gene>
    <name evidence="9" type="ORF">Poly59_59230</name>
</gene>
<evidence type="ECO:0000256" key="1">
    <source>
        <dbReference type="ARBA" id="ARBA00001070"/>
    </source>
</evidence>
<dbReference type="GO" id="GO:0005829">
    <property type="term" value="C:cytosol"/>
    <property type="evidence" value="ECO:0007669"/>
    <property type="project" value="TreeGrafter"/>
</dbReference>
<dbReference type="EC" id="3.4.21.26" evidence="3"/>
<sequence>MSQRITRHLGSALVSNELNLLLFCHYLEVAALMPHRFTRRCAAVLLMVLVSQTQMLHAQPPSTPTSPTADSYHGVKVQDNYRWLEDWSDPKVKAWSEAQNAYARQTLDALPNVEAIRERVTEIMSDESISYGDLHFASGKYFAIKKQPPKEQSFLITFGDLQSPDQATVLFDPNVIDTKGTTSIDWYEPSPDGKLVAISISTGGSEVGNVSILDTSSGKQVFEVVPRVNTGTAGGDLAWTPSSDGFYYTHHPRPGERDESDLNFYQQLFFHKLGTDSATDRFELGKDFPRIAEIEVEVNHSTGLVLCNVQDGDGGQFSHFIRSPSGSWVKLSHFGDKLVQATFEPNGSVLAITRENAAKGRVIRLPDPVNEPNKQLPVIGENNDTVVTSFYRAPPSLLATQDRIYVTYQLGGPSEIRVFDHDGQQLAAPKQLPISSVGGLEHLTDNDVLFSNASYVQPTQWLRFDASNNKTIRTALSSQSKVGFSDVAVSREFATSKDGTQIPVNIIRPKSTTNAGPLVLYGYGGYGINLTPGFNAANKVLLEQGVTYVVANIRGGGEYGEQWHLDGNLTNKQNVFDDFHAAAKYLIEKGYTTSEQLAIMGGSNGGLLMGAMLTQHPDLAKCVVSSVGIYDMLRVELSPNGSFNIPEFGTVKDPKHFNALRAYSPFHNVRDGVEYPATIFFTGANDPRVDPMQSRKMTARMQAANPGGAPVLLRTSANSGHGGDTGLSQRIEESVDRNAFLFYHLGVESERHSPH</sequence>
<name>A0A5C6EI72_9BACT</name>
<dbReference type="InterPro" id="IPR029058">
    <property type="entry name" value="AB_hydrolase_fold"/>
</dbReference>
<evidence type="ECO:0000256" key="4">
    <source>
        <dbReference type="ARBA" id="ARBA00022670"/>
    </source>
</evidence>
<feature type="domain" description="Peptidase S9A N-terminal" evidence="8">
    <location>
        <begin position="61"/>
        <end position="470"/>
    </location>
</feature>
<comment type="similarity">
    <text evidence="2">Belongs to the peptidase S9A family.</text>
</comment>
<dbReference type="Gene3D" id="2.130.10.120">
    <property type="entry name" value="Prolyl oligopeptidase, N-terminal domain"/>
    <property type="match status" value="1"/>
</dbReference>
<dbReference type="InterPro" id="IPR002471">
    <property type="entry name" value="Pept_S9_AS"/>
</dbReference>
<feature type="domain" description="Peptidase S9 prolyl oligopeptidase catalytic" evidence="7">
    <location>
        <begin position="534"/>
        <end position="746"/>
    </location>
</feature>
<dbReference type="SUPFAM" id="SSF50993">
    <property type="entry name" value="Peptidase/esterase 'gauge' domain"/>
    <property type="match status" value="1"/>
</dbReference>
<dbReference type="PROSITE" id="PS00708">
    <property type="entry name" value="PRO_ENDOPEP_SER"/>
    <property type="match status" value="1"/>
</dbReference>
<dbReference type="GO" id="GO:0004252">
    <property type="term" value="F:serine-type endopeptidase activity"/>
    <property type="evidence" value="ECO:0007669"/>
    <property type="project" value="UniProtKB-EC"/>
</dbReference>
<keyword evidence="10" id="KW-1185">Reference proteome</keyword>
<dbReference type="PANTHER" id="PTHR42881">
    <property type="entry name" value="PROLYL ENDOPEPTIDASE"/>
    <property type="match status" value="1"/>
</dbReference>
<dbReference type="PRINTS" id="PR00862">
    <property type="entry name" value="PROLIGOPTASE"/>
</dbReference>
<evidence type="ECO:0000256" key="2">
    <source>
        <dbReference type="ARBA" id="ARBA00005228"/>
    </source>
</evidence>
<dbReference type="Pfam" id="PF02897">
    <property type="entry name" value="Peptidase_S9_N"/>
    <property type="match status" value="1"/>
</dbReference>
<accession>A0A5C6EI72</accession>
<dbReference type="SUPFAM" id="SSF53474">
    <property type="entry name" value="alpha/beta-Hydrolases"/>
    <property type="match status" value="1"/>
</dbReference>
<comment type="catalytic activity">
    <reaction evidence="1">
        <text>Hydrolysis of Pro-|-Xaa &gt;&gt; Ala-|-Xaa in oligopeptides.</text>
        <dbReference type="EC" id="3.4.21.26"/>
    </reaction>
</comment>
<evidence type="ECO:0000313" key="9">
    <source>
        <dbReference type="EMBL" id="TWU46949.1"/>
    </source>
</evidence>
<dbReference type="Gene3D" id="3.40.50.1820">
    <property type="entry name" value="alpha/beta hydrolase"/>
    <property type="match status" value="1"/>
</dbReference>
<protein>
    <recommendedName>
        <fullName evidence="3">prolyl oligopeptidase</fullName>
        <ecNumber evidence="3">3.4.21.26</ecNumber>
    </recommendedName>
</protein>
<keyword evidence="5 9" id="KW-0378">Hydrolase</keyword>
<proteinExistence type="inferred from homology"/>
<evidence type="ECO:0000256" key="3">
    <source>
        <dbReference type="ARBA" id="ARBA00011897"/>
    </source>
</evidence>
<evidence type="ECO:0000259" key="8">
    <source>
        <dbReference type="Pfam" id="PF02897"/>
    </source>
</evidence>
<dbReference type="EMBL" id="SJPX01000006">
    <property type="protein sequence ID" value="TWU46949.1"/>
    <property type="molecule type" value="Genomic_DNA"/>
</dbReference>
<reference evidence="9 10" key="1">
    <citation type="submission" date="2019-02" db="EMBL/GenBank/DDBJ databases">
        <title>Deep-cultivation of Planctomycetes and their phenomic and genomic characterization uncovers novel biology.</title>
        <authorList>
            <person name="Wiegand S."/>
            <person name="Jogler M."/>
            <person name="Boedeker C."/>
            <person name="Pinto D."/>
            <person name="Vollmers J."/>
            <person name="Rivas-Marin E."/>
            <person name="Kohn T."/>
            <person name="Peeters S.H."/>
            <person name="Heuer A."/>
            <person name="Rast P."/>
            <person name="Oberbeckmann S."/>
            <person name="Bunk B."/>
            <person name="Jeske O."/>
            <person name="Meyerdierks A."/>
            <person name="Storesund J.E."/>
            <person name="Kallscheuer N."/>
            <person name="Luecker S."/>
            <person name="Lage O.M."/>
            <person name="Pohl T."/>
            <person name="Merkel B.J."/>
            <person name="Hornburger P."/>
            <person name="Mueller R.-W."/>
            <person name="Bruemmer F."/>
            <person name="Labrenz M."/>
            <person name="Spormann A.M."/>
            <person name="Op Den Camp H."/>
            <person name="Overmann J."/>
            <person name="Amann R."/>
            <person name="Jetten M.S.M."/>
            <person name="Mascher T."/>
            <person name="Medema M.H."/>
            <person name="Devos D.P."/>
            <person name="Kaster A.-K."/>
            <person name="Ovreas L."/>
            <person name="Rohde M."/>
            <person name="Galperin M.Y."/>
            <person name="Jogler C."/>
        </authorList>
    </citation>
    <scope>NUCLEOTIDE SEQUENCE [LARGE SCALE GENOMIC DNA]</scope>
    <source>
        <strain evidence="9 10">Poly59</strain>
    </source>
</reference>